<dbReference type="AlphaFoldDB" id="A0A0K2U3Z1"/>
<evidence type="ECO:0000313" key="1">
    <source>
        <dbReference type="EMBL" id="CDW32913.1"/>
    </source>
</evidence>
<proteinExistence type="predicted"/>
<accession>A0A0K2U3Z1</accession>
<sequence length="46" mass="5585">MNPVLGYLWVFWYEPIFLTQPKIFNSIEVWIKRRPVQNLNPTPLKP</sequence>
<organism evidence="1">
    <name type="scientific">Lepeophtheirus salmonis</name>
    <name type="common">Salmon louse</name>
    <name type="synonym">Caligus salmonis</name>
    <dbReference type="NCBI Taxonomy" id="72036"/>
    <lineage>
        <taxon>Eukaryota</taxon>
        <taxon>Metazoa</taxon>
        <taxon>Ecdysozoa</taxon>
        <taxon>Arthropoda</taxon>
        <taxon>Crustacea</taxon>
        <taxon>Multicrustacea</taxon>
        <taxon>Hexanauplia</taxon>
        <taxon>Copepoda</taxon>
        <taxon>Siphonostomatoida</taxon>
        <taxon>Caligidae</taxon>
        <taxon>Lepeophtheirus</taxon>
    </lineage>
</organism>
<protein>
    <submittedName>
        <fullName evidence="1">Uncharacterized protein</fullName>
    </submittedName>
</protein>
<name>A0A0K2U3Z1_LEPSM</name>
<dbReference type="EMBL" id="HACA01015552">
    <property type="protein sequence ID" value="CDW32913.1"/>
    <property type="molecule type" value="Transcribed_RNA"/>
</dbReference>
<reference evidence="1" key="1">
    <citation type="submission" date="2014-05" db="EMBL/GenBank/DDBJ databases">
        <authorList>
            <person name="Chronopoulou M."/>
        </authorList>
    </citation>
    <scope>NUCLEOTIDE SEQUENCE</scope>
    <source>
        <tissue evidence="1">Whole organism</tissue>
    </source>
</reference>